<gene>
    <name evidence="9" type="primary">ade2</name>
    <name evidence="6" type="synonym">ade</name>
    <name evidence="9" type="ORF">IMCC3135_20505</name>
</gene>
<dbReference type="KEGG" id="gai:IMCC3135_20505"/>
<protein>
    <recommendedName>
        <fullName evidence="2 6">Adenine deaminase</fullName>
        <shortName evidence="6">Adenase</shortName>
        <shortName evidence="6">Adenine aminase</shortName>
        <ecNumber evidence="2 6">3.5.4.2</ecNumber>
    </recommendedName>
</protein>
<name>A0A2Z2NWR0_9GAMM</name>
<evidence type="ECO:0000256" key="1">
    <source>
        <dbReference type="ARBA" id="ARBA00006773"/>
    </source>
</evidence>
<dbReference type="InterPro" id="IPR006680">
    <property type="entry name" value="Amidohydro-rel"/>
</dbReference>
<reference evidence="9 10" key="1">
    <citation type="submission" date="2016-12" db="EMBL/GenBank/DDBJ databases">
        <authorList>
            <person name="Song W.-J."/>
            <person name="Kurnit D.M."/>
        </authorList>
    </citation>
    <scope>NUCLEOTIDE SEQUENCE [LARGE SCALE GENOMIC DNA]</scope>
    <source>
        <strain evidence="9 10">IMCC3135</strain>
    </source>
</reference>
<dbReference type="EMBL" id="CP018632">
    <property type="protein sequence ID" value="ASJ74178.1"/>
    <property type="molecule type" value="Genomic_DNA"/>
</dbReference>
<proteinExistence type="inferred from homology"/>
<feature type="domain" description="Amidohydrolase-related" evidence="7">
    <location>
        <begin position="79"/>
        <end position="364"/>
    </location>
</feature>
<dbReference type="Pfam" id="PF01979">
    <property type="entry name" value="Amidohydro_1"/>
    <property type="match status" value="1"/>
</dbReference>
<dbReference type="InterPro" id="IPR032466">
    <property type="entry name" value="Metal_Hydrolase"/>
</dbReference>
<dbReference type="OrthoDB" id="9766983at2"/>
<keyword evidence="3 6" id="KW-0378">Hydrolase</keyword>
<dbReference type="Pfam" id="PF13382">
    <property type="entry name" value="Adenine_deam_C"/>
    <property type="match status" value="1"/>
</dbReference>
<dbReference type="Gene3D" id="2.30.40.10">
    <property type="entry name" value="Urease, subunit C, domain 1"/>
    <property type="match status" value="1"/>
</dbReference>
<comment type="cofactor">
    <cofactor evidence="6">
        <name>Mn(2+)</name>
        <dbReference type="ChEBI" id="CHEBI:29035"/>
    </cofactor>
</comment>
<evidence type="ECO:0000256" key="3">
    <source>
        <dbReference type="ARBA" id="ARBA00022801"/>
    </source>
</evidence>
<dbReference type="EC" id="3.5.4.2" evidence="2 6"/>
<feature type="domain" description="Adenine deaminase C-terminal" evidence="8">
    <location>
        <begin position="415"/>
        <end position="577"/>
    </location>
</feature>
<evidence type="ECO:0000259" key="7">
    <source>
        <dbReference type="Pfam" id="PF01979"/>
    </source>
</evidence>
<comment type="catalytic activity">
    <reaction evidence="5 6">
        <text>adenine + H2O + H(+) = hypoxanthine + NH4(+)</text>
        <dbReference type="Rhea" id="RHEA:23688"/>
        <dbReference type="ChEBI" id="CHEBI:15377"/>
        <dbReference type="ChEBI" id="CHEBI:15378"/>
        <dbReference type="ChEBI" id="CHEBI:16708"/>
        <dbReference type="ChEBI" id="CHEBI:17368"/>
        <dbReference type="ChEBI" id="CHEBI:28938"/>
        <dbReference type="EC" id="3.5.4.2"/>
    </reaction>
</comment>
<dbReference type="RefSeq" id="WP_088919242.1">
    <property type="nucleotide sequence ID" value="NZ_CP018632.1"/>
</dbReference>
<dbReference type="HAMAP" id="MF_01518">
    <property type="entry name" value="Adenine_deamin"/>
    <property type="match status" value="1"/>
</dbReference>
<sequence length="589" mass="62529">MRATEPQDLNERALRDRAVAAARGDEPFDLLIRDGSLFDAITGETRKADIGLIGPLIASVHATGLHQAASQSINASCQIAIPGLIDTHMHVESSMITPASYAQAVLPRGVTSIVWDPHELGNVHGMAGVNWAIEASSELDLRVVLLAPSCVPSAPGLELAGADFAADTLQSILAMPQVGGVAEVMNMRGVIEREERMTSLVQAGLDSGKPVFGHARSLSGPDLAAFMAAGVVTDHEITSAEDLMHKLRAGLGIELRGSHDHLLPECVAALNELGFLPSNLTLCTDDVFPDDLYERGGLDDVVRRLISYGMPASWALRAASYNAALRLSRPDLGLLAAGRRADLALVDSLDNLHCHRVITNGKTVAVEGKCLTTPIACDTTPLISSVKVDSLDAGDFHLHAKGDSVKIRAIHKPRFTEHATLEARVVDGIVIPPAEVTLMAITHRHGRAAAKPKVAFLTGWGQWQGAFATTVSHDSHNLTAFGGHERDLAAACNAVIQMQGGMAVAIDGKVIATLPLPLSGLISDRPLSEISEQFKNLRDAMDQVIQWQPPYLIFKACFGASLACNAGPHLTDMGIADHAISPTPLSSIM</sequence>
<dbReference type="PANTHER" id="PTHR11113">
    <property type="entry name" value="N-ACETYLGLUCOSAMINE-6-PHOSPHATE DEACETYLASE"/>
    <property type="match status" value="1"/>
</dbReference>
<dbReference type="GO" id="GO:0000034">
    <property type="term" value="F:adenine deaminase activity"/>
    <property type="evidence" value="ECO:0007669"/>
    <property type="project" value="UniProtKB-UniRule"/>
</dbReference>
<dbReference type="SUPFAM" id="SSF51556">
    <property type="entry name" value="Metallo-dependent hydrolases"/>
    <property type="match status" value="1"/>
</dbReference>
<evidence type="ECO:0000313" key="10">
    <source>
        <dbReference type="Proteomes" id="UP000250079"/>
    </source>
</evidence>
<evidence type="ECO:0000256" key="5">
    <source>
        <dbReference type="ARBA" id="ARBA00047720"/>
    </source>
</evidence>
<dbReference type="PANTHER" id="PTHR11113:SF2">
    <property type="entry name" value="ADENINE DEAMINASE"/>
    <property type="match status" value="1"/>
</dbReference>
<dbReference type="InterPro" id="IPR026912">
    <property type="entry name" value="Adenine_deam_C"/>
</dbReference>
<evidence type="ECO:0000256" key="4">
    <source>
        <dbReference type="ARBA" id="ARBA00023211"/>
    </source>
</evidence>
<dbReference type="Gene3D" id="3.20.20.140">
    <property type="entry name" value="Metal-dependent hydrolases"/>
    <property type="match status" value="1"/>
</dbReference>
<dbReference type="GO" id="GO:0006146">
    <property type="term" value="P:adenine catabolic process"/>
    <property type="evidence" value="ECO:0007669"/>
    <property type="project" value="InterPro"/>
</dbReference>
<dbReference type="Proteomes" id="UP000250079">
    <property type="component" value="Chromosome"/>
</dbReference>
<dbReference type="AlphaFoldDB" id="A0A2Z2NWR0"/>
<evidence type="ECO:0000256" key="6">
    <source>
        <dbReference type="HAMAP-Rule" id="MF_01518"/>
    </source>
</evidence>
<keyword evidence="10" id="KW-1185">Reference proteome</keyword>
<evidence type="ECO:0000256" key="2">
    <source>
        <dbReference type="ARBA" id="ARBA00012782"/>
    </source>
</evidence>
<keyword evidence="4 6" id="KW-0464">Manganese</keyword>
<dbReference type="InterPro" id="IPR011059">
    <property type="entry name" value="Metal-dep_hydrolase_composite"/>
</dbReference>
<dbReference type="SUPFAM" id="SSF51338">
    <property type="entry name" value="Composite domain of metallo-dependent hydrolases"/>
    <property type="match status" value="1"/>
</dbReference>
<evidence type="ECO:0000259" key="8">
    <source>
        <dbReference type="Pfam" id="PF13382"/>
    </source>
</evidence>
<accession>A0A2Z2NWR0</accession>
<evidence type="ECO:0000313" key="9">
    <source>
        <dbReference type="EMBL" id="ASJ74178.1"/>
    </source>
</evidence>
<dbReference type="InterPro" id="IPR006679">
    <property type="entry name" value="Adenine_deam"/>
</dbReference>
<comment type="similarity">
    <text evidence="1 6">Belongs to the metallo-dependent hydrolases superfamily. Adenine deaminase family.</text>
</comment>
<organism evidence="9 10">
    <name type="scientific">Granulosicoccus antarcticus IMCC3135</name>
    <dbReference type="NCBI Taxonomy" id="1192854"/>
    <lineage>
        <taxon>Bacteria</taxon>
        <taxon>Pseudomonadati</taxon>
        <taxon>Pseudomonadota</taxon>
        <taxon>Gammaproteobacteria</taxon>
        <taxon>Chromatiales</taxon>
        <taxon>Granulosicoccaceae</taxon>
        <taxon>Granulosicoccus</taxon>
    </lineage>
</organism>